<sequence>MSSAVAAVAAGEAVASTVPDTGAGDRAGESSGANADAPSSSGLGSQGRKVSTQDIQLVQNLIERCLQMYMSQREVVFTLQQQAQIEPGFTQLVWQKLEEQNPDFFRAYYTRLKLKDQIVLFNHLLEQQVAMFQKMQRQWMAPSGMMLAPRPMMMMPGMPFQNPMSAPVSLPTMSLGQPLSVKAEDVSEGTGRSDGGQLGDTDMDIVGLSVPAAQGMDGLHGGAQSHPFSSADLLGMAPMAMSSPLRTGGSGDLGMGRNLSFSNFGAFSDFDNLGSNPDHSMLQSQAPRDLPRNFSLSELTALDD</sequence>
<dbReference type="PANTHER" id="PTHR31871">
    <property type="entry name" value="OS02G0137100 PROTEIN"/>
    <property type="match status" value="1"/>
</dbReference>
<dbReference type="Proteomes" id="UP001491310">
    <property type="component" value="Unassembled WGS sequence"/>
</dbReference>
<dbReference type="NCBIfam" id="TIGR01589">
    <property type="entry name" value="A_thal_3526"/>
    <property type="match status" value="1"/>
</dbReference>
<feature type="compositionally biased region" description="Polar residues" evidence="1">
    <location>
        <begin position="31"/>
        <end position="48"/>
    </location>
</feature>
<dbReference type="EMBL" id="JALJOT010000016">
    <property type="protein sequence ID" value="KAK9902251.1"/>
    <property type="molecule type" value="Genomic_DNA"/>
</dbReference>
<keyword evidence="3" id="KW-1185">Reference proteome</keyword>
<accession>A0ABR2YCQ9</accession>
<protein>
    <submittedName>
        <fullName evidence="2">Uncharacterized protein</fullName>
    </submittedName>
</protein>
<reference evidence="2 3" key="1">
    <citation type="journal article" date="2024" name="Nat. Commun.">
        <title>Phylogenomics reveals the evolutionary origins of lichenization in chlorophyte algae.</title>
        <authorList>
            <person name="Puginier C."/>
            <person name="Libourel C."/>
            <person name="Otte J."/>
            <person name="Skaloud P."/>
            <person name="Haon M."/>
            <person name="Grisel S."/>
            <person name="Petersen M."/>
            <person name="Berrin J.G."/>
            <person name="Delaux P.M."/>
            <person name="Dal Grande F."/>
            <person name="Keller J."/>
        </authorList>
    </citation>
    <scope>NUCLEOTIDE SEQUENCE [LARGE SCALE GENOMIC DNA]</scope>
    <source>
        <strain evidence="2 3">SAG 216-7</strain>
    </source>
</reference>
<feature type="region of interest" description="Disordered" evidence="1">
    <location>
        <begin position="272"/>
        <end position="304"/>
    </location>
</feature>
<proteinExistence type="predicted"/>
<dbReference type="Pfam" id="PF09713">
    <property type="entry name" value="A_thal_3526"/>
    <property type="match status" value="1"/>
</dbReference>
<dbReference type="PANTHER" id="PTHR31871:SF1">
    <property type="entry name" value="HISTIDINE-TRNA LIGASE"/>
    <property type="match status" value="1"/>
</dbReference>
<feature type="compositionally biased region" description="Low complexity" evidence="1">
    <location>
        <begin position="1"/>
        <end position="16"/>
    </location>
</feature>
<gene>
    <name evidence="2" type="ORF">WJX75_009519</name>
</gene>
<evidence type="ECO:0000313" key="3">
    <source>
        <dbReference type="Proteomes" id="UP001491310"/>
    </source>
</evidence>
<name>A0ABR2YCQ9_9CHLO</name>
<dbReference type="InterPro" id="IPR006476">
    <property type="entry name" value="CHP01589_pln"/>
</dbReference>
<feature type="region of interest" description="Disordered" evidence="1">
    <location>
        <begin position="1"/>
        <end position="48"/>
    </location>
</feature>
<feature type="compositionally biased region" description="Polar residues" evidence="1">
    <location>
        <begin position="273"/>
        <end position="286"/>
    </location>
</feature>
<evidence type="ECO:0000256" key="1">
    <source>
        <dbReference type="SAM" id="MobiDB-lite"/>
    </source>
</evidence>
<organism evidence="2 3">
    <name type="scientific">Coccomyxa subellipsoidea</name>
    <dbReference type="NCBI Taxonomy" id="248742"/>
    <lineage>
        <taxon>Eukaryota</taxon>
        <taxon>Viridiplantae</taxon>
        <taxon>Chlorophyta</taxon>
        <taxon>core chlorophytes</taxon>
        <taxon>Trebouxiophyceae</taxon>
        <taxon>Trebouxiophyceae incertae sedis</taxon>
        <taxon>Coccomyxaceae</taxon>
        <taxon>Coccomyxa</taxon>
    </lineage>
</organism>
<comment type="caution">
    <text evidence="2">The sequence shown here is derived from an EMBL/GenBank/DDBJ whole genome shotgun (WGS) entry which is preliminary data.</text>
</comment>
<evidence type="ECO:0000313" key="2">
    <source>
        <dbReference type="EMBL" id="KAK9902251.1"/>
    </source>
</evidence>